<feature type="domain" description="DnaK suppressor protein-like N-terminal" evidence="7">
    <location>
        <begin position="13"/>
        <end position="75"/>
    </location>
</feature>
<keyword evidence="9" id="KW-1185">Reference proteome</keyword>
<sequence length="109" mass="12436">MTKAQMDLNARREQLENRLADLDARLREIDEELDSHQSKDWEELATEREGDEVLEQLGVSGQAEIQQIKAALARMEEGEYGYCVKCGTEITAERLDLLPYTPFCRSCAV</sequence>
<accession>W8RWG3</accession>
<dbReference type="Gene3D" id="1.20.120.910">
    <property type="entry name" value="DksA, coiled-coil domain"/>
    <property type="match status" value="1"/>
</dbReference>
<reference evidence="8 9" key="1">
    <citation type="submission" date="2013-03" db="EMBL/GenBank/DDBJ databases">
        <authorList>
            <person name="Fiebig A."/>
            <person name="Goeker M."/>
            <person name="Klenk H.-P.P."/>
        </authorList>
    </citation>
    <scope>NUCLEOTIDE SEQUENCE [LARGE SCALE GENOMIC DNA]</scope>
    <source>
        <strain evidence="9">DSM 19469</strain>
    </source>
</reference>
<dbReference type="Proteomes" id="UP000019593">
    <property type="component" value="Chromosome"/>
</dbReference>
<evidence type="ECO:0000259" key="6">
    <source>
        <dbReference type="Pfam" id="PF01258"/>
    </source>
</evidence>
<dbReference type="AlphaFoldDB" id="W8RWG3"/>
<evidence type="ECO:0000256" key="1">
    <source>
        <dbReference type="ARBA" id="ARBA00022723"/>
    </source>
</evidence>
<gene>
    <name evidence="8" type="ORF">roselon_03269</name>
</gene>
<dbReference type="eggNOG" id="COG1734">
    <property type="taxonomic scope" value="Bacteria"/>
</dbReference>
<dbReference type="EMBL" id="CP004372">
    <property type="protein sequence ID" value="AHM05529.1"/>
    <property type="molecule type" value="Genomic_DNA"/>
</dbReference>
<keyword evidence="2" id="KW-0863">Zinc-finger</keyword>
<dbReference type="PATRIC" id="fig|1294273.3.peg.3227"/>
<feature type="coiled-coil region" evidence="5">
    <location>
        <begin position="5"/>
        <end position="39"/>
    </location>
</feature>
<evidence type="ECO:0000256" key="2">
    <source>
        <dbReference type="ARBA" id="ARBA00022771"/>
    </source>
</evidence>
<keyword evidence="3" id="KW-0862">Zinc</keyword>
<dbReference type="PANTHER" id="PTHR33823:SF4">
    <property type="entry name" value="GENERAL STRESS PROTEIN 16O"/>
    <property type="match status" value="1"/>
</dbReference>
<evidence type="ECO:0000259" key="7">
    <source>
        <dbReference type="Pfam" id="PF21173"/>
    </source>
</evidence>
<dbReference type="SUPFAM" id="SSF57716">
    <property type="entry name" value="Glucocorticoid receptor-like (DNA-binding domain)"/>
    <property type="match status" value="1"/>
</dbReference>
<evidence type="ECO:0000256" key="4">
    <source>
        <dbReference type="PROSITE-ProRule" id="PRU00510"/>
    </source>
</evidence>
<name>W8RWG3_9RHOB</name>
<dbReference type="GO" id="GO:0008270">
    <property type="term" value="F:zinc ion binding"/>
    <property type="evidence" value="ECO:0007669"/>
    <property type="project" value="UniProtKB-KW"/>
</dbReference>
<keyword evidence="5" id="KW-0175">Coiled coil</keyword>
<dbReference type="InterPro" id="IPR048487">
    <property type="entry name" value="DksA-like_N"/>
</dbReference>
<dbReference type="KEGG" id="red:roselon_03269"/>
<evidence type="ECO:0000313" key="8">
    <source>
        <dbReference type="EMBL" id="AHM05529.1"/>
    </source>
</evidence>
<keyword evidence="1" id="KW-0479">Metal-binding</keyword>
<evidence type="ECO:0000256" key="5">
    <source>
        <dbReference type="SAM" id="Coils"/>
    </source>
</evidence>
<dbReference type="InterPro" id="IPR000962">
    <property type="entry name" value="Znf_DskA_TraR"/>
</dbReference>
<dbReference type="PANTHER" id="PTHR33823">
    <property type="entry name" value="RNA POLYMERASE-BINDING TRANSCRIPTION FACTOR DKSA-RELATED"/>
    <property type="match status" value="1"/>
</dbReference>
<dbReference type="Pfam" id="PF21173">
    <property type="entry name" value="DksA-like_N"/>
    <property type="match status" value="1"/>
</dbReference>
<dbReference type="RefSeq" id="WP_245605361.1">
    <property type="nucleotide sequence ID" value="NZ_CP004372.1"/>
</dbReference>
<evidence type="ECO:0000256" key="3">
    <source>
        <dbReference type="ARBA" id="ARBA00022833"/>
    </source>
</evidence>
<dbReference type="STRING" id="1294273.roselon_03269"/>
<organism evidence="8 9">
    <name type="scientific">Roseicyclus elongatus DSM 19469</name>
    <dbReference type="NCBI Taxonomy" id="1294273"/>
    <lineage>
        <taxon>Bacteria</taxon>
        <taxon>Pseudomonadati</taxon>
        <taxon>Pseudomonadota</taxon>
        <taxon>Alphaproteobacteria</taxon>
        <taxon>Rhodobacterales</taxon>
        <taxon>Roseobacteraceae</taxon>
        <taxon>Roseicyclus</taxon>
    </lineage>
</organism>
<dbReference type="Pfam" id="PF01258">
    <property type="entry name" value="zf-dskA_traR"/>
    <property type="match status" value="1"/>
</dbReference>
<dbReference type="HOGENOM" id="CLU_043144_3_2_5"/>
<protein>
    <submittedName>
        <fullName evidence="8">DnaK suppressor protein</fullName>
    </submittedName>
</protein>
<dbReference type="PROSITE" id="PS51128">
    <property type="entry name" value="ZF_DKSA_2"/>
    <property type="match status" value="1"/>
</dbReference>
<proteinExistence type="predicted"/>
<evidence type="ECO:0000313" key="9">
    <source>
        <dbReference type="Proteomes" id="UP000019593"/>
    </source>
</evidence>
<feature type="domain" description="Zinc finger DksA/TraR C4-type" evidence="6">
    <location>
        <begin position="78"/>
        <end position="108"/>
    </location>
</feature>
<feature type="zinc finger region" description="dksA C4-type" evidence="4">
    <location>
        <begin position="83"/>
        <end position="107"/>
    </location>
</feature>